<dbReference type="Pfam" id="PF12861">
    <property type="entry name" value="zf-ANAPC11"/>
    <property type="match status" value="1"/>
</dbReference>
<keyword evidence="11" id="KW-0539">Nucleus</keyword>
<keyword evidence="8" id="KW-0498">Mitosis</keyword>
<evidence type="ECO:0000256" key="1">
    <source>
        <dbReference type="ARBA" id="ARBA00004123"/>
    </source>
</evidence>
<dbReference type="CDD" id="cd16456">
    <property type="entry name" value="RING-H2_APC11"/>
    <property type="match status" value="1"/>
</dbReference>
<reference evidence="18" key="1">
    <citation type="submission" date="2016-06" db="UniProtKB">
        <authorList>
            <consortium name="WormBaseParasite"/>
        </authorList>
    </citation>
    <scope>IDENTIFICATION</scope>
</reference>
<dbReference type="PANTHER" id="PTHR11210">
    <property type="entry name" value="RING BOX"/>
    <property type="match status" value="1"/>
</dbReference>
<feature type="domain" description="RING-type" evidence="17">
    <location>
        <begin position="57"/>
        <end position="100"/>
    </location>
</feature>
<dbReference type="PROSITE" id="PS50089">
    <property type="entry name" value="ZF_RING_2"/>
    <property type="match status" value="1"/>
</dbReference>
<evidence type="ECO:0000256" key="8">
    <source>
        <dbReference type="ARBA" id="ARBA00022776"/>
    </source>
</evidence>
<sequence length="107" mass="12423">LPQRLSLTLPQLYSGTHTGLKIFLSLQINNWFGVGTWRWCTNDNTCGICRNTFETCCAECKLPGDDCPLVWGQCSHCFHMHCIINWLNTRQSGQLCPLCRQEWKFRQ</sequence>
<keyword evidence="9" id="KW-0833">Ubl conjugation pathway</keyword>
<evidence type="ECO:0000256" key="16">
    <source>
        <dbReference type="PROSITE-ProRule" id="PRU00175"/>
    </source>
</evidence>
<dbReference type="InterPro" id="IPR051031">
    <property type="entry name" value="RING-box_E3_Ubiquitin_Ligase"/>
</dbReference>
<dbReference type="Gene3D" id="3.30.40.10">
    <property type="entry name" value="Zinc/RING finger domain, C3HC4 (zinc finger)"/>
    <property type="match status" value="1"/>
</dbReference>
<evidence type="ECO:0000256" key="12">
    <source>
        <dbReference type="ARBA" id="ARBA00023306"/>
    </source>
</evidence>
<keyword evidence="6" id="KW-0479">Metal-binding</keyword>
<keyword evidence="12" id="KW-0131">Cell cycle</keyword>
<keyword evidence="5" id="KW-0132">Cell division</keyword>
<evidence type="ECO:0000256" key="4">
    <source>
        <dbReference type="ARBA" id="ARBA00013928"/>
    </source>
</evidence>
<evidence type="ECO:0000256" key="13">
    <source>
        <dbReference type="ARBA" id="ARBA00054113"/>
    </source>
</evidence>
<evidence type="ECO:0000256" key="3">
    <source>
        <dbReference type="ARBA" id="ARBA00009273"/>
    </source>
</evidence>
<dbReference type="GO" id="GO:0051301">
    <property type="term" value="P:cell division"/>
    <property type="evidence" value="ECO:0007669"/>
    <property type="project" value="UniProtKB-KW"/>
</dbReference>
<dbReference type="InterPro" id="IPR013083">
    <property type="entry name" value="Znf_RING/FYVE/PHD"/>
</dbReference>
<dbReference type="FunFam" id="3.30.40.10:FF:000111">
    <property type="entry name" value="Anaphase-promoting complex subunit 11"/>
    <property type="match status" value="1"/>
</dbReference>
<dbReference type="GO" id="GO:0008270">
    <property type="term" value="F:zinc ion binding"/>
    <property type="evidence" value="ECO:0007669"/>
    <property type="project" value="UniProtKB-KW"/>
</dbReference>
<protein>
    <recommendedName>
        <fullName evidence="4">Anaphase-promoting complex subunit 11</fullName>
    </recommendedName>
    <alternativeName>
        <fullName evidence="15">Cyclosome subunit 11</fullName>
    </alternativeName>
</protein>
<dbReference type="GO" id="GO:0061630">
    <property type="term" value="F:ubiquitin protein ligase activity"/>
    <property type="evidence" value="ECO:0007669"/>
    <property type="project" value="InterPro"/>
</dbReference>
<evidence type="ECO:0000256" key="15">
    <source>
        <dbReference type="ARBA" id="ARBA00078349"/>
    </source>
</evidence>
<dbReference type="InterPro" id="IPR024991">
    <property type="entry name" value="RING-H2_APC11"/>
</dbReference>
<dbReference type="InterPro" id="IPR001841">
    <property type="entry name" value="Znf_RING"/>
</dbReference>
<evidence type="ECO:0000256" key="11">
    <source>
        <dbReference type="ARBA" id="ARBA00023242"/>
    </source>
</evidence>
<accession>A0A183T5T3</accession>
<evidence type="ECO:0000256" key="5">
    <source>
        <dbReference type="ARBA" id="ARBA00022618"/>
    </source>
</evidence>
<dbReference type="WBParaSite" id="SSLN_0001228101-mRNA-1">
    <property type="protein sequence ID" value="SSLN_0001228101-mRNA-1"/>
    <property type="gene ID" value="SSLN_0001228101"/>
</dbReference>
<evidence type="ECO:0000313" key="18">
    <source>
        <dbReference type="WBParaSite" id="SSLN_0001228101-mRNA-1"/>
    </source>
</evidence>
<evidence type="ECO:0000256" key="9">
    <source>
        <dbReference type="ARBA" id="ARBA00022786"/>
    </source>
</evidence>
<evidence type="ECO:0000256" key="6">
    <source>
        <dbReference type="ARBA" id="ARBA00022723"/>
    </source>
</evidence>
<comment type="function">
    <text evidence="13">Together with the cullin protein ANAPC2, constitutes the catalytic component of the anaphase promoting complex/cyclosome (APC/C), a cell cycle-regulated E3 ubiquitin ligase that controls progression through mitosis and the G1 phase of the cell cycle. The APC/C complex acts by mediating ubiquitination and subsequent degradation of target proteins: it mainly mediates the formation of 'Lys-11'-linked polyubiquitin chains and, to a lower extent, the formation of 'Lys-48'- and 'Lys-63'-linked polyubiquitin chains. The APC/C complex catalyzes assembly of branched 'Lys-11'-/'Lys-48'-linked branched ubiquitin chains on target proteins. May recruit the E2 ubiquitin-conjugating enzymes to the complex.</text>
</comment>
<dbReference type="SUPFAM" id="SSF57850">
    <property type="entry name" value="RING/U-box"/>
    <property type="match status" value="1"/>
</dbReference>
<proteinExistence type="inferred from homology"/>
<evidence type="ECO:0000256" key="2">
    <source>
        <dbReference type="ARBA" id="ARBA00004906"/>
    </source>
</evidence>
<organism evidence="18">
    <name type="scientific">Schistocephalus solidus</name>
    <name type="common">Tapeworm</name>
    <dbReference type="NCBI Taxonomy" id="70667"/>
    <lineage>
        <taxon>Eukaryota</taxon>
        <taxon>Metazoa</taxon>
        <taxon>Spiralia</taxon>
        <taxon>Lophotrochozoa</taxon>
        <taxon>Platyhelminthes</taxon>
        <taxon>Cestoda</taxon>
        <taxon>Eucestoda</taxon>
        <taxon>Diphyllobothriidea</taxon>
        <taxon>Diphyllobothriidae</taxon>
        <taxon>Schistocephalus</taxon>
    </lineage>
</organism>
<evidence type="ECO:0000256" key="10">
    <source>
        <dbReference type="ARBA" id="ARBA00022833"/>
    </source>
</evidence>
<comment type="pathway">
    <text evidence="2">Protein modification; protein ubiquitination.</text>
</comment>
<comment type="subunit">
    <text evidence="14">The mammalian APC/C is composed at least of 14 distinct subunits ANAPC1, ANAPC2, CDC27/APC3, ANAPC4, ANAPC5, CDC16/APC6, ANAPC7, CDC23/APC8, ANAPC10, ANAPC11, CDC26/APC12, ANAPC13, ANAPC15 and ANAPC16 that assemble into a complex of at least 19 chains with a combined molecular mass of around 1.2 MDa; APC/C interacts with FZR1 and FBXO5. Interacts with the cullin domain of ANAPC2. Interacts with UBE2D2.</text>
</comment>
<comment type="similarity">
    <text evidence="3">Belongs to the RING-box family.</text>
</comment>
<evidence type="ECO:0000256" key="14">
    <source>
        <dbReference type="ARBA" id="ARBA00062360"/>
    </source>
</evidence>
<evidence type="ECO:0000259" key="17">
    <source>
        <dbReference type="PROSITE" id="PS50089"/>
    </source>
</evidence>
<dbReference type="GO" id="GO:0005680">
    <property type="term" value="C:anaphase-promoting complex"/>
    <property type="evidence" value="ECO:0007669"/>
    <property type="project" value="InterPro"/>
</dbReference>
<dbReference type="AlphaFoldDB" id="A0A183T5T3"/>
<keyword evidence="7 16" id="KW-0863">Zinc-finger</keyword>
<dbReference type="GO" id="GO:0097602">
    <property type="term" value="F:cullin family protein binding"/>
    <property type="evidence" value="ECO:0007669"/>
    <property type="project" value="InterPro"/>
</dbReference>
<keyword evidence="10" id="KW-0862">Zinc</keyword>
<evidence type="ECO:0000256" key="7">
    <source>
        <dbReference type="ARBA" id="ARBA00022771"/>
    </source>
</evidence>
<dbReference type="GO" id="GO:0031145">
    <property type="term" value="P:anaphase-promoting complex-dependent catabolic process"/>
    <property type="evidence" value="ECO:0007669"/>
    <property type="project" value="InterPro"/>
</dbReference>
<name>A0A183T5T3_SCHSO</name>
<comment type="subcellular location">
    <subcellularLocation>
        <location evidence="1">Nucleus</location>
    </subcellularLocation>
</comment>